<dbReference type="EMBL" id="LBWK01000002">
    <property type="protein sequence ID" value="KKR05502.1"/>
    <property type="molecule type" value="Genomic_DNA"/>
</dbReference>
<name>A0A0G0QV26_9BACT</name>
<accession>A0A0G0QV26</accession>
<sequence>MQHIAIMRKSWGLTQKILSREKIIETRWYKNKARPWNFLKAGETIFFKDSGKPVTLKATISKVEQFEDLNEKQRQTLIKRFSAKDLGTTGISQEIEEHIKGKRYAIIIHLKDPKAIRPFQIDKTGYGTQASWLSVKDIKKIKRPVN</sequence>
<comment type="caution">
    <text evidence="1">The sequence shown here is derived from an EMBL/GenBank/DDBJ whole genome shotgun (WGS) entry which is preliminary data.</text>
</comment>
<dbReference type="AlphaFoldDB" id="A0A0G0QV26"/>
<proteinExistence type="predicted"/>
<gene>
    <name evidence="1" type="ORF">UT34_C0002G0009</name>
</gene>
<reference evidence="1 2" key="1">
    <citation type="journal article" date="2015" name="Nature">
        <title>rRNA introns, odd ribosomes, and small enigmatic genomes across a large radiation of phyla.</title>
        <authorList>
            <person name="Brown C.T."/>
            <person name="Hug L.A."/>
            <person name="Thomas B.C."/>
            <person name="Sharon I."/>
            <person name="Castelle C.J."/>
            <person name="Singh A."/>
            <person name="Wilkins M.J."/>
            <person name="Williams K.H."/>
            <person name="Banfield J.F."/>
        </authorList>
    </citation>
    <scope>NUCLEOTIDE SEQUENCE [LARGE SCALE GENOMIC DNA]</scope>
</reference>
<evidence type="ECO:0000313" key="2">
    <source>
        <dbReference type="Proteomes" id="UP000034799"/>
    </source>
</evidence>
<evidence type="ECO:0000313" key="1">
    <source>
        <dbReference type="EMBL" id="KKR05502.1"/>
    </source>
</evidence>
<dbReference type="Gene3D" id="2.30.130.30">
    <property type="entry name" value="Hypothetical protein"/>
    <property type="match status" value="1"/>
</dbReference>
<organism evidence="1 2">
    <name type="scientific">candidate division WS6 bacterium GW2011_GWF2_39_15</name>
    <dbReference type="NCBI Taxonomy" id="1619100"/>
    <lineage>
        <taxon>Bacteria</taxon>
        <taxon>Candidatus Dojkabacteria</taxon>
    </lineage>
</organism>
<protein>
    <recommendedName>
        <fullName evidence="3">ASCH domain-containing protein</fullName>
    </recommendedName>
</protein>
<dbReference type="Proteomes" id="UP000034799">
    <property type="component" value="Unassembled WGS sequence"/>
</dbReference>
<evidence type="ECO:0008006" key="3">
    <source>
        <dbReference type="Google" id="ProtNLM"/>
    </source>
</evidence>
<dbReference type="STRING" id="1619100.UT34_C0002G0009"/>